<dbReference type="GO" id="GO:0015344">
    <property type="term" value="F:siderophore uptake transmembrane transporter activity"/>
    <property type="evidence" value="ECO:0007669"/>
    <property type="project" value="TreeGrafter"/>
</dbReference>
<evidence type="ECO:0000256" key="7">
    <source>
        <dbReference type="ARBA" id="ARBA00023136"/>
    </source>
</evidence>
<dbReference type="InterPro" id="IPR036942">
    <property type="entry name" value="Beta-barrel_TonB_sf"/>
</dbReference>
<dbReference type="InterPro" id="IPR039426">
    <property type="entry name" value="TonB-dep_rcpt-like"/>
</dbReference>
<protein>
    <submittedName>
        <fullName evidence="15">TonB-dependent siderophore receptor</fullName>
    </submittedName>
</protein>
<dbReference type="GO" id="GO:0009279">
    <property type="term" value="C:cell outer membrane"/>
    <property type="evidence" value="ECO:0007669"/>
    <property type="project" value="UniProtKB-SubCell"/>
</dbReference>
<dbReference type="RefSeq" id="WP_061996793.1">
    <property type="nucleotide sequence ID" value="NZ_JAUOQI010000005.1"/>
</dbReference>
<evidence type="ECO:0000256" key="6">
    <source>
        <dbReference type="ARBA" id="ARBA00023077"/>
    </source>
</evidence>
<keyword evidence="4 10" id="KW-1134">Transmembrane beta strand</keyword>
<sequence>MKLTTLFALTPIALAFSINAQEIQPDTATVEESQVEKIHIVGVRQNRVSRGATGLTMELSETPQSISLISEELMQSFGAYNVNDALKLAPGINVEEWETNRTNYTARGFEIKNTQIDGVGLPNDWGIVTGALEAYGYEKIEVIRGANGLLTGVGNASGTLNYVRKRPTNEEGGEVTVSAGSFDFKRLQADYSTLLTEDGRWAARFVGAIEDKESYLDGLENDRTFLYGVVDGQLTDNATITLGYSYQDANTDGNNWGGLVFNYTDGTQAEWDVSDTTAQEWAMWDTENTNAFVEFDYIFDNDWQVKVSYNYRGYEEQDKLFYAYGAIDKDTGLGLVGWPGRYDSDIDSNLIEARTFGTFELFGRQHEVNVGVSHASSSDTMYQYGFDYANTPAYGATPAFPYAFDAIAEPDWFDAVLYSDIEQDLTRYFGSTKISLTDELFVIAGFNAIDFERSGNNAGTTIDNGESEASPYIGATYAVTENINTYVSYSDVYQPQEQYDLSGQYLAPTKGKNFEAGVKAQWLDDTLMTTFAYFTAEQDDLASFAGINPENGQYYYEGVSVESEGFEVEVVGQITDALRVQASYTAIDVEDEAGNDANLWAPRDVVTFQLGYELPAVPELTVGLGGRWQSEISNTDYNVEQDSYFLANAYATYAVTNDLTLRANINNIFDEKYITSLHTIGFYGAPVNGSVSLTYAF</sequence>
<dbReference type="CDD" id="cd01347">
    <property type="entry name" value="ligand_gated_channel"/>
    <property type="match status" value="1"/>
</dbReference>
<evidence type="ECO:0000256" key="5">
    <source>
        <dbReference type="ARBA" id="ARBA00022692"/>
    </source>
</evidence>
<dbReference type="InterPro" id="IPR012910">
    <property type="entry name" value="Plug_dom"/>
</dbReference>
<evidence type="ECO:0000256" key="4">
    <source>
        <dbReference type="ARBA" id="ARBA00022452"/>
    </source>
</evidence>
<dbReference type="Pfam" id="PF00593">
    <property type="entry name" value="TonB_dep_Rec_b-barrel"/>
    <property type="match status" value="1"/>
</dbReference>
<name>A0AAW7Z2F5_9ALTE</name>
<evidence type="ECO:0000313" key="16">
    <source>
        <dbReference type="Proteomes" id="UP001170717"/>
    </source>
</evidence>
<keyword evidence="6 11" id="KW-0798">TonB box</keyword>
<dbReference type="Pfam" id="PF07715">
    <property type="entry name" value="Plug"/>
    <property type="match status" value="1"/>
</dbReference>
<evidence type="ECO:0000256" key="8">
    <source>
        <dbReference type="ARBA" id="ARBA00023170"/>
    </source>
</evidence>
<feature type="chain" id="PRO_5043645006" evidence="12">
    <location>
        <begin position="21"/>
        <end position="697"/>
    </location>
</feature>
<gene>
    <name evidence="15" type="ORF">Q4527_09270</name>
</gene>
<keyword evidence="7 10" id="KW-0472">Membrane</keyword>
<dbReference type="NCBIfam" id="TIGR01783">
    <property type="entry name" value="TonB-siderophor"/>
    <property type="match status" value="1"/>
</dbReference>
<dbReference type="InterPro" id="IPR037066">
    <property type="entry name" value="Plug_dom_sf"/>
</dbReference>
<feature type="domain" description="TonB-dependent receptor plug" evidence="14">
    <location>
        <begin position="59"/>
        <end position="159"/>
    </location>
</feature>
<comment type="caution">
    <text evidence="15">The sequence shown here is derived from an EMBL/GenBank/DDBJ whole genome shotgun (WGS) entry which is preliminary data.</text>
</comment>
<accession>A0AAW7Z2F5</accession>
<dbReference type="InterPro" id="IPR010105">
    <property type="entry name" value="TonB_sidphr_rcpt"/>
</dbReference>
<evidence type="ECO:0000256" key="11">
    <source>
        <dbReference type="RuleBase" id="RU003357"/>
    </source>
</evidence>
<evidence type="ECO:0000256" key="1">
    <source>
        <dbReference type="ARBA" id="ARBA00004571"/>
    </source>
</evidence>
<evidence type="ECO:0000256" key="12">
    <source>
        <dbReference type="SAM" id="SignalP"/>
    </source>
</evidence>
<organism evidence="15 16">
    <name type="scientific">Alteromonas stellipolaris</name>
    <dbReference type="NCBI Taxonomy" id="233316"/>
    <lineage>
        <taxon>Bacteria</taxon>
        <taxon>Pseudomonadati</taxon>
        <taxon>Pseudomonadota</taxon>
        <taxon>Gammaproteobacteria</taxon>
        <taxon>Alteromonadales</taxon>
        <taxon>Alteromonadaceae</taxon>
        <taxon>Alteromonas/Salinimonas group</taxon>
        <taxon>Alteromonas</taxon>
    </lineage>
</organism>
<evidence type="ECO:0000256" key="3">
    <source>
        <dbReference type="ARBA" id="ARBA00022448"/>
    </source>
</evidence>
<dbReference type="Proteomes" id="UP001170717">
    <property type="component" value="Unassembled WGS sequence"/>
</dbReference>
<evidence type="ECO:0000259" key="13">
    <source>
        <dbReference type="Pfam" id="PF00593"/>
    </source>
</evidence>
<reference evidence="15" key="1">
    <citation type="submission" date="2023-07" db="EMBL/GenBank/DDBJ databases">
        <title>Genome content predicts the carbon catabolic preferences of heterotrophic bacteria.</title>
        <authorList>
            <person name="Gralka M."/>
        </authorList>
    </citation>
    <scope>NUCLEOTIDE SEQUENCE</scope>
    <source>
        <strain evidence="15">F2M12</strain>
    </source>
</reference>
<dbReference type="GO" id="GO:0015891">
    <property type="term" value="P:siderophore transport"/>
    <property type="evidence" value="ECO:0007669"/>
    <property type="project" value="InterPro"/>
</dbReference>
<dbReference type="Gene3D" id="2.40.170.20">
    <property type="entry name" value="TonB-dependent receptor, beta-barrel domain"/>
    <property type="match status" value="1"/>
</dbReference>
<dbReference type="PROSITE" id="PS52016">
    <property type="entry name" value="TONB_DEPENDENT_REC_3"/>
    <property type="match status" value="1"/>
</dbReference>
<dbReference type="GO" id="GO:0038023">
    <property type="term" value="F:signaling receptor activity"/>
    <property type="evidence" value="ECO:0007669"/>
    <property type="project" value="InterPro"/>
</dbReference>
<keyword evidence="9 10" id="KW-0998">Cell outer membrane</keyword>
<dbReference type="Gene3D" id="2.170.130.10">
    <property type="entry name" value="TonB-dependent receptor, plug domain"/>
    <property type="match status" value="1"/>
</dbReference>
<evidence type="ECO:0000256" key="9">
    <source>
        <dbReference type="ARBA" id="ARBA00023237"/>
    </source>
</evidence>
<dbReference type="SUPFAM" id="SSF56935">
    <property type="entry name" value="Porins"/>
    <property type="match status" value="1"/>
</dbReference>
<evidence type="ECO:0000256" key="10">
    <source>
        <dbReference type="PROSITE-ProRule" id="PRU01360"/>
    </source>
</evidence>
<comment type="similarity">
    <text evidence="2 10 11">Belongs to the TonB-dependent receptor family.</text>
</comment>
<dbReference type="AlphaFoldDB" id="A0AAW7Z2F5"/>
<dbReference type="InterPro" id="IPR000531">
    <property type="entry name" value="Beta-barrel_TonB"/>
</dbReference>
<evidence type="ECO:0000256" key="2">
    <source>
        <dbReference type="ARBA" id="ARBA00009810"/>
    </source>
</evidence>
<comment type="subcellular location">
    <subcellularLocation>
        <location evidence="1 10">Cell outer membrane</location>
        <topology evidence="1 10">Multi-pass membrane protein</topology>
    </subcellularLocation>
</comment>
<keyword evidence="3 10" id="KW-0813">Transport</keyword>
<feature type="signal peptide" evidence="12">
    <location>
        <begin position="1"/>
        <end position="20"/>
    </location>
</feature>
<evidence type="ECO:0000259" key="14">
    <source>
        <dbReference type="Pfam" id="PF07715"/>
    </source>
</evidence>
<feature type="domain" description="TonB-dependent receptor-like beta-barrel" evidence="13">
    <location>
        <begin position="254"/>
        <end position="668"/>
    </location>
</feature>
<keyword evidence="5 10" id="KW-0812">Transmembrane</keyword>
<dbReference type="PANTHER" id="PTHR32552">
    <property type="entry name" value="FERRICHROME IRON RECEPTOR-RELATED"/>
    <property type="match status" value="1"/>
</dbReference>
<dbReference type="PANTHER" id="PTHR32552:SF74">
    <property type="entry name" value="HYDROXAMATE SIDEROPHORE RECEPTOR FHUE"/>
    <property type="match status" value="1"/>
</dbReference>
<keyword evidence="12" id="KW-0732">Signal</keyword>
<dbReference type="EMBL" id="JAUOQI010000005">
    <property type="protein sequence ID" value="MDO6577584.1"/>
    <property type="molecule type" value="Genomic_DNA"/>
</dbReference>
<keyword evidence="8 15" id="KW-0675">Receptor</keyword>
<proteinExistence type="inferred from homology"/>
<evidence type="ECO:0000313" key="15">
    <source>
        <dbReference type="EMBL" id="MDO6577584.1"/>
    </source>
</evidence>